<dbReference type="InterPro" id="IPR011013">
    <property type="entry name" value="Gal_mutarotase_sf_dom"/>
</dbReference>
<keyword evidence="5" id="KW-0963">Cytoplasm</keyword>
<sequence length="369" mass="40787">MIHTSSSISTQQGNLSGLLREKFQKKVNNKQTSLFILKNPLGMEVGVTNYGCALLSIMVPDKTGKYANVLLGHDSIDNVINSPEPFLSTVIGRYGNRIAKGRFTLKGKEHSLTINNGPNSLHGGPTGFHANVWDAEQIDERTLQLSYFSKDGEEGFPGNMSIIVTYSLKEDENAFVMEYKATTDKSTIVNLTNHAFFNLAGIANPTSSIENHIVTIHANYYIPTDEVAIPTGEILKVENTPMDFRKPEVVGKHIHDTFTQLLYGKGYDHCYVLDKNEAGELSFAASCTDPVSGRRLEVYTTEPGVQIYTGNWLNGFTGAHGATYPARSGICFEAQCFPDTPNKPHFPTAVLSPQDEYQQTTVYKFDVQK</sequence>
<evidence type="ECO:0000256" key="4">
    <source>
        <dbReference type="ARBA" id="ARBA00011245"/>
    </source>
</evidence>
<keyword evidence="7 9" id="KW-0413">Isomerase</keyword>
<keyword evidence="6" id="KW-0597">Phosphoprotein</keyword>
<dbReference type="GO" id="GO:0005737">
    <property type="term" value="C:cytoplasm"/>
    <property type="evidence" value="ECO:0007669"/>
    <property type="project" value="UniProtKB-SubCell"/>
</dbReference>
<dbReference type="EMBL" id="SNRY01000190">
    <property type="protein sequence ID" value="KAA6345018.1"/>
    <property type="molecule type" value="Genomic_DNA"/>
</dbReference>
<dbReference type="AlphaFoldDB" id="A0A5J4SGF3"/>
<accession>A0A5J4SGF3</accession>
<dbReference type="Gene3D" id="2.70.98.10">
    <property type="match status" value="1"/>
</dbReference>
<comment type="similarity">
    <text evidence="3">Belongs to the aldose epimerase family.</text>
</comment>
<gene>
    <name evidence="9" type="ORF">EZS27_007403</name>
</gene>
<evidence type="ECO:0000256" key="8">
    <source>
        <dbReference type="ARBA" id="ARBA00023277"/>
    </source>
</evidence>
<dbReference type="GO" id="GO:0033499">
    <property type="term" value="P:galactose catabolic process via UDP-galactose, Leloir pathway"/>
    <property type="evidence" value="ECO:0007669"/>
    <property type="project" value="TreeGrafter"/>
</dbReference>
<comment type="subcellular location">
    <subcellularLocation>
        <location evidence="1">Cytoplasm</location>
    </subcellularLocation>
</comment>
<dbReference type="Pfam" id="PF01263">
    <property type="entry name" value="Aldose_epim"/>
    <property type="match status" value="1"/>
</dbReference>
<evidence type="ECO:0000256" key="6">
    <source>
        <dbReference type="ARBA" id="ARBA00022553"/>
    </source>
</evidence>
<dbReference type="GO" id="GO:0004034">
    <property type="term" value="F:aldose 1-epimerase activity"/>
    <property type="evidence" value="ECO:0007669"/>
    <property type="project" value="UniProtKB-EC"/>
</dbReference>
<dbReference type="PANTHER" id="PTHR10091">
    <property type="entry name" value="ALDOSE-1-EPIMERASE"/>
    <property type="match status" value="1"/>
</dbReference>
<dbReference type="FunFam" id="2.70.98.10:FF:000003">
    <property type="entry name" value="Aldose 1-epimerase"/>
    <property type="match status" value="1"/>
</dbReference>
<evidence type="ECO:0000256" key="1">
    <source>
        <dbReference type="ARBA" id="ARBA00004496"/>
    </source>
</evidence>
<dbReference type="InterPro" id="IPR014718">
    <property type="entry name" value="GH-type_carb-bd"/>
</dbReference>
<comment type="caution">
    <text evidence="9">The sequence shown here is derived from an EMBL/GenBank/DDBJ whole genome shotgun (WGS) entry which is preliminary data.</text>
</comment>
<dbReference type="UniPathway" id="UPA00242"/>
<dbReference type="CDD" id="cd09019">
    <property type="entry name" value="galactose_mutarotase_like"/>
    <property type="match status" value="1"/>
</dbReference>
<protein>
    <submittedName>
        <fullName evidence="9">Aldose 1-epimerase</fullName>
        <ecNumber evidence="9">5.1.3.3</ecNumber>
    </submittedName>
</protein>
<evidence type="ECO:0000313" key="9">
    <source>
        <dbReference type="EMBL" id="KAA6345018.1"/>
    </source>
</evidence>
<evidence type="ECO:0000256" key="3">
    <source>
        <dbReference type="ARBA" id="ARBA00006206"/>
    </source>
</evidence>
<dbReference type="InterPro" id="IPR047215">
    <property type="entry name" value="Galactose_mutarotase-like"/>
</dbReference>
<proteinExistence type="inferred from homology"/>
<reference evidence="9" key="1">
    <citation type="submission" date="2019-03" db="EMBL/GenBank/DDBJ databases">
        <title>Single cell metagenomics reveals metabolic interactions within the superorganism composed of flagellate Streblomastix strix and complex community of Bacteroidetes bacteria on its surface.</title>
        <authorList>
            <person name="Treitli S.C."/>
            <person name="Kolisko M."/>
            <person name="Husnik F."/>
            <person name="Keeling P."/>
            <person name="Hampl V."/>
        </authorList>
    </citation>
    <scope>NUCLEOTIDE SEQUENCE</scope>
    <source>
        <strain evidence="9">STM</strain>
    </source>
</reference>
<evidence type="ECO:0000256" key="2">
    <source>
        <dbReference type="ARBA" id="ARBA00005028"/>
    </source>
</evidence>
<dbReference type="NCBIfam" id="NF008277">
    <property type="entry name" value="PRK11055.1"/>
    <property type="match status" value="1"/>
</dbReference>
<name>A0A5J4SGF3_9ZZZZ</name>
<evidence type="ECO:0000256" key="5">
    <source>
        <dbReference type="ARBA" id="ARBA00022490"/>
    </source>
</evidence>
<keyword evidence="8" id="KW-0119">Carbohydrate metabolism</keyword>
<dbReference type="SUPFAM" id="SSF74650">
    <property type="entry name" value="Galactose mutarotase-like"/>
    <property type="match status" value="1"/>
</dbReference>
<dbReference type="PIRSF" id="PIRSF005096">
    <property type="entry name" value="GALM"/>
    <property type="match status" value="1"/>
</dbReference>
<dbReference type="GO" id="GO:0030246">
    <property type="term" value="F:carbohydrate binding"/>
    <property type="evidence" value="ECO:0007669"/>
    <property type="project" value="InterPro"/>
</dbReference>
<comment type="subunit">
    <text evidence="4">Monomer.</text>
</comment>
<dbReference type="EC" id="5.1.3.3" evidence="9"/>
<organism evidence="9">
    <name type="scientific">termite gut metagenome</name>
    <dbReference type="NCBI Taxonomy" id="433724"/>
    <lineage>
        <taxon>unclassified sequences</taxon>
        <taxon>metagenomes</taxon>
        <taxon>organismal metagenomes</taxon>
    </lineage>
</organism>
<dbReference type="GO" id="GO:0006006">
    <property type="term" value="P:glucose metabolic process"/>
    <property type="evidence" value="ECO:0007669"/>
    <property type="project" value="TreeGrafter"/>
</dbReference>
<dbReference type="PANTHER" id="PTHR10091:SF0">
    <property type="entry name" value="GALACTOSE MUTAROTASE"/>
    <property type="match status" value="1"/>
</dbReference>
<dbReference type="InterPro" id="IPR008183">
    <property type="entry name" value="Aldose_1/G6P_1-epimerase"/>
</dbReference>
<comment type="pathway">
    <text evidence="2">Carbohydrate metabolism; hexose metabolism.</text>
</comment>
<evidence type="ECO:0000256" key="7">
    <source>
        <dbReference type="ARBA" id="ARBA00023235"/>
    </source>
</evidence>
<dbReference type="InterPro" id="IPR015443">
    <property type="entry name" value="Aldose_1-epimerase"/>
</dbReference>